<dbReference type="CDD" id="cd01097">
    <property type="entry name" value="Tetrahydromethanopterin_reductase"/>
    <property type="match status" value="1"/>
</dbReference>
<feature type="domain" description="Luciferase-like" evidence="2">
    <location>
        <begin position="12"/>
        <end position="324"/>
    </location>
</feature>
<dbReference type="InterPro" id="IPR011251">
    <property type="entry name" value="Luciferase-like_dom"/>
</dbReference>
<dbReference type="SUPFAM" id="SSF51679">
    <property type="entry name" value="Bacterial luciferase-like"/>
    <property type="match status" value="1"/>
</dbReference>
<dbReference type="Proteomes" id="UP001316184">
    <property type="component" value="Chromosome"/>
</dbReference>
<evidence type="ECO:0000313" key="4">
    <source>
        <dbReference type="Proteomes" id="UP001316184"/>
    </source>
</evidence>
<keyword evidence="1" id="KW-0560">Oxidoreductase</keyword>
<dbReference type="InterPro" id="IPR050564">
    <property type="entry name" value="F420-G6PD/mer"/>
</dbReference>
<dbReference type="PANTHER" id="PTHR43244">
    <property type="match status" value="1"/>
</dbReference>
<name>A0ABY5M635_9ACTN</name>
<dbReference type="InterPro" id="IPR019951">
    <property type="entry name" value="F420_OxRdatse_Rv3520c_pred"/>
</dbReference>
<gene>
    <name evidence="3" type="ORF">NQV15_12205</name>
</gene>
<dbReference type="Gene3D" id="3.20.20.30">
    <property type="entry name" value="Luciferase-like domain"/>
    <property type="match status" value="1"/>
</dbReference>
<keyword evidence="4" id="KW-1185">Reference proteome</keyword>
<proteinExistence type="predicted"/>
<evidence type="ECO:0000256" key="1">
    <source>
        <dbReference type="ARBA" id="ARBA00023002"/>
    </source>
</evidence>
<dbReference type="EMBL" id="CP102173">
    <property type="protein sequence ID" value="UUP12616.1"/>
    <property type="molecule type" value="Genomic_DNA"/>
</dbReference>
<evidence type="ECO:0000313" key="3">
    <source>
        <dbReference type="EMBL" id="UUP12616.1"/>
    </source>
</evidence>
<reference evidence="3 4" key="1">
    <citation type="submission" date="2022-08" db="EMBL/GenBank/DDBJ databases">
        <title>novel species in genus Aeromicrobium.</title>
        <authorList>
            <person name="Ye L."/>
        </authorList>
    </citation>
    <scope>NUCLEOTIDE SEQUENCE [LARGE SCALE GENOMIC DNA]</scope>
    <source>
        <strain evidence="4">zg-Y1379</strain>
    </source>
</reference>
<evidence type="ECO:0000259" key="2">
    <source>
        <dbReference type="Pfam" id="PF00296"/>
    </source>
</evidence>
<protein>
    <submittedName>
        <fullName evidence="3">LLM class F420-dependent oxidoreductase</fullName>
    </submittedName>
</protein>
<sequence>MKIGMPINYVGEFSQTVEELREYEAVGLDLVLLAEAYTYDSVSQLGYIAAQTSTLQIASSILNIYSRTPTMLAMTAAGLDFVSDGRFILGIGASGPQVVEGFHGVKYEAPSGRMREVVDICRQVWRRDKVEHRGKYYQVPLTKEDGGSGLGKPLRLINHPVRDRIPMVLAALGPKNVELSAEIFEGWEPIFYLPERAEEAFGEALAAGKAKRSPDLPPLEIIVDTRMLITEDADELAVAVQEVRDNLALYIGGMGARDKNFYNQLAIRYGFVDAAKEIQDLYLSGKKAEAAAAVPDELVHGVAMLGPAGHVAERVEAFREAGVTSLNATPLAKTHEHRVKDVARLKEYAS</sequence>
<dbReference type="NCBIfam" id="TIGR03559">
    <property type="entry name" value="F420_Rv3520c"/>
    <property type="match status" value="1"/>
</dbReference>
<organism evidence="3 4">
    <name type="scientific">Aeromicrobium wangtongii</name>
    <dbReference type="NCBI Taxonomy" id="2969247"/>
    <lineage>
        <taxon>Bacteria</taxon>
        <taxon>Bacillati</taxon>
        <taxon>Actinomycetota</taxon>
        <taxon>Actinomycetes</taxon>
        <taxon>Propionibacteriales</taxon>
        <taxon>Nocardioidaceae</taxon>
        <taxon>Aeromicrobium</taxon>
    </lineage>
</organism>
<dbReference type="InterPro" id="IPR036661">
    <property type="entry name" value="Luciferase-like_sf"/>
</dbReference>
<dbReference type="Pfam" id="PF00296">
    <property type="entry name" value="Bac_luciferase"/>
    <property type="match status" value="1"/>
</dbReference>
<dbReference type="PANTHER" id="PTHR43244:SF1">
    <property type="entry name" value="5,10-METHYLENETETRAHYDROMETHANOPTERIN REDUCTASE"/>
    <property type="match status" value="1"/>
</dbReference>
<accession>A0ABY5M635</accession>
<dbReference type="RefSeq" id="WP_232400151.1">
    <property type="nucleotide sequence ID" value="NZ_CP102173.1"/>
</dbReference>